<keyword evidence="1" id="KW-0175">Coiled coil</keyword>
<organism evidence="3 4">
    <name type="scientific">Ovis aries</name>
    <name type="common">Sheep</name>
    <dbReference type="NCBI Taxonomy" id="9940"/>
    <lineage>
        <taxon>Eukaryota</taxon>
        <taxon>Metazoa</taxon>
        <taxon>Chordata</taxon>
        <taxon>Craniata</taxon>
        <taxon>Vertebrata</taxon>
        <taxon>Euteleostomi</taxon>
        <taxon>Mammalia</taxon>
        <taxon>Eutheria</taxon>
        <taxon>Laurasiatheria</taxon>
        <taxon>Artiodactyla</taxon>
        <taxon>Ruminantia</taxon>
        <taxon>Pecora</taxon>
        <taxon>Bovidae</taxon>
        <taxon>Caprinae</taxon>
        <taxon>Ovis</taxon>
    </lineage>
</organism>
<dbReference type="Pfam" id="PF25526">
    <property type="entry name" value="LIP-1"/>
    <property type="match status" value="1"/>
</dbReference>
<gene>
    <name evidence="3" type="ORF">JEQ12_012109</name>
</gene>
<protein>
    <recommendedName>
        <fullName evidence="2">Liprin-alpha CC2 domain-containing protein</fullName>
    </recommendedName>
</protein>
<evidence type="ECO:0000256" key="1">
    <source>
        <dbReference type="SAM" id="Coils"/>
    </source>
</evidence>
<evidence type="ECO:0000313" key="3">
    <source>
        <dbReference type="EMBL" id="KAG5194820.1"/>
    </source>
</evidence>
<name>A0A835ZJD5_SHEEP</name>
<evidence type="ECO:0000313" key="4">
    <source>
        <dbReference type="Proteomes" id="UP000664991"/>
    </source>
</evidence>
<comment type="caution">
    <text evidence="3">The sequence shown here is derived from an EMBL/GenBank/DDBJ whole genome shotgun (WGS) entry which is preliminary data.</text>
</comment>
<evidence type="ECO:0000259" key="2">
    <source>
        <dbReference type="Pfam" id="PF25526"/>
    </source>
</evidence>
<proteinExistence type="predicted"/>
<dbReference type="AlphaFoldDB" id="A0A835ZJD5"/>
<sequence length="76" mass="8798">MTSKVEVLRALKLLFEHHKALDKKEVLEKQSQEQSQMKERLAALSAHVTELEEDLDTARKDLLKSEDVNVKLQQDI</sequence>
<dbReference type="EMBL" id="JAEMGP010000024">
    <property type="protein sequence ID" value="KAG5194820.1"/>
    <property type="molecule type" value="Genomic_DNA"/>
</dbReference>
<reference evidence="3 4" key="1">
    <citation type="submission" date="2020-12" db="EMBL/GenBank/DDBJ databases">
        <title>De novo assembly of Tibetan sheep genome.</title>
        <authorList>
            <person name="Li X."/>
        </authorList>
    </citation>
    <scope>NUCLEOTIDE SEQUENCE [LARGE SCALE GENOMIC DNA]</scope>
    <source>
        <tissue evidence="3">Heart</tissue>
    </source>
</reference>
<feature type="domain" description="Liprin-alpha CC2" evidence="2">
    <location>
        <begin position="17"/>
        <end position="76"/>
    </location>
</feature>
<dbReference type="Proteomes" id="UP000664991">
    <property type="component" value="Unassembled WGS sequence"/>
</dbReference>
<accession>A0A835ZJD5</accession>
<feature type="coiled-coil region" evidence="1">
    <location>
        <begin position="27"/>
        <end position="68"/>
    </location>
</feature>
<dbReference type="InterPro" id="IPR057892">
    <property type="entry name" value="LIP-1_CC2"/>
</dbReference>